<reference evidence="1 2" key="1">
    <citation type="submission" date="2016-10" db="EMBL/GenBank/DDBJ databases">
        <authorList>
            <person name="de Groot N.N."/>
        </authorList>
    </citation>
    <scope>NUCLEOTIDE SEQUENCE [LARGE SCALE GENOMIC DNA]</scope>
    <source>
        <strain evidence="1 2">CGMCC 1.3442</strain>
    </source>
</reference>
<dbReference type="OrthoDB" id="2868629at2"/>
<name>A0A1G9WLR3_9BACI</name>
<sequence>MKKIYMLLFFLILIVACQPTEKLESKTFEEIYPNNLSDVTNIDIKHGNGELKSLDKPNKIKAFLSEISDISFTPDEDQEGEVGYLYSVSLYEGEEVVFSFNTSQIDDFYYENNEELLEILDDFWGLSNEK</sequence>
<organism evidence="1 2">
    <name type="scientific">Tenuibacillus multivorans</name>
    <dbReference type="NCBI Taxonomy" id="237069"/>
    <lineage>
        <taxon>Bacteria</taxon>
        <taxon>Bacillati</taxon>
        <taxon>Bacillota</taxon>
        <taxon>Bacilli</taxon>
        <taxon>Bacillales</taxon>
        <taxon>Bacillaceae</taxon>
        <taxon>Tenuibacillus</taxon>
    </lineage>
</organism>
<dbReference type="EMBL" id="FNIG01000001">
    <property type="protein sequence ID" value="SDM85287.1"/>
    <property type="molecule type" value="Genomic_DNA"/>
</dbReference>
<keyword evidence="2" id="KW-1185">Reference proteome</keyword>
<evidence type="ECO:0008006" key="3">
    <source>
        <dbReference type="Google" id="ProtNLM"/>
    </source>
</evidence>
<dbReference type="STRING" id="237069.SAMN05216498_0796"/>
<dbReference type="PROSITE" id="PS51257">
    <property type="entry name" value="PROKAR_LIPOPROTEIN"/>
    <property type="match status" value="1"/>
</dbReference>
<gene>
    <name evidence="1" type="ORF">SAMN05216498_0796</name>
</gene>
<evidence type="ECO:0000313" key="2">
    <source>
        <dbReference type="Proteomes" id="UP000199334"/>
    </source>
</evidence>
<dbReference type="RefSeq" id="WP_093855308.1">
    <property type="nucleotide sequence ID" value="NZ_BJVZ01000018.1"/>
</dbReference>
<evidence type="ECO:0000313" key="1">
    <source>
        <dbReference type="EMBL" id="SDM85287.1"/>
    </source>
</evidence>
<protein>
    <recommendedName>
        <fullName evidence="3">Lipoprotein</fullName>
    </recommendedName>
</protein>
<accession>A0A1G9WLR3</accession>
<dbReference type="AlphaFoldDB" id="A0A1G9WLR3"/>
<dbReference type="Proteomes" id="UP000199334">
    <property type="component" value="Unassembled WGS sequence"/>
</dbReference>
<proteinExistence type="predicted"/>